<feature type="region of interest" description="Disordered" evidence="1">
    <location>
        <begin position="158"/>
        <end position="187"/>
    </location>
</feature>
<dbReference type="RefSeq" id="WP_345043594.1">
    <property type="nucleotide sequence ID" value="NZ_BAABED010000001.1"/>
</dbReference>
<dbReference type="EMBL" id="JBHMBH010000019">
    <property type="protein sequence ID" value="MFB9714150.1"/>
    <property type="molecule type" value="Genomic_DNA"/>
</dbReference>
<feature type="region of interest" description="Disordered" evidence="1">
    <location>
        <begin position="1"/>
        <end position="52"/>
    </location>
</feature>
<name>A0ABV5UNQ5_9MICC</name>
<keyword evidence="3" id="KW-1185">Reference proteome</keyword>
<feature type="compositionally biased region" description="Low complexity" evidence="1">
    <location>
        <begin position="27"/>
        <end position="39"/>
    </location>
</feature>
<protein>
    <submittedName>
        <fullName evidence="2">DUF2958 domain-containing protein</fullName>
    </submittedName>
</protein>
<organism evidence="2 3">
    <name type="scientific">Arthrobacter methylotrophus</name>
    <dbReference type="NCBI Taxonomy" id="121291"/>
    <lineage>
        <taxon>Bacteria</taxon>
        <taxon>Bacillati</taxon>
        <taxon>Actinomycetota</taxon>
        <taxon>Actinomycetes</taxon>
        <taxon>Micrococcales</taxon>
        <taxon>Micrococcaceae</taxon>
        <taxon>Arthrobacter</taxon>
    </lineage>
</organism>
<sequence>MTESINRQPQGIPVGGQFAPTAHAEPDVALAASAPARPAETQRKRRGHDFYPPAEEMASWPELYATDGDGPLGDKPIQAHYFQGGMDWYIAEYDPKANEAFGYVNLGHGGEWGYIDLAEVESVRGQFGLPIERDLDFTPGTPAKECIQKYKDEAAAEAAAALAEDRDETDFGWDGPDEPDPLSPEDRKQWDEHHRFAFNYVHEGNLLGVTGFEDRDTVERFAGFAANAYMESGWDGMMDIRTIAQAWRDQERPFG</sequence>
<accession>A0ABV5UNQ5</accession>
<evidence type="ECO:0000313" key="2">
    <source>
        <dbReference type="EMBL" id="MFB9714150.1"/>
    </source>
</evidence>
<dbReference type="Proteomes" id="UP001589536">
    <property type="component" value="Unassembled WGS sequence"/>
</dbReference>
<dbReference type="Pfam" id="PF11171">
    <property type="entry name" value="DUF2958"/>
    <property type="match status" value="1"/>
</dbReference>
<evidence type="ECO:0000256" key="1">
    <source>
        <dbReference type="SAM" id="MobiDB-lite"/>
    </source>
</evidence>
<gene>
    <name evidence="2" type="ORF">ACFFPI_08255</name>
</gene>
<proteinExistence type="predicted"/>
<dbReference type="InterPro" id="IPR021341">
    <property type="entry name" value="DUF2958"/>
</dbReference>
<feature type="compositionally biased region" description="Acidic residues" evidence="1">
    <location>
        <begin position="165"/>
        <end position="180"/>
    </location>
</feature>
<evidence type="ECO:0000313" key="3">
    <source>
        <dbReference type="Proteomes" id="UP001589536"/>
    </source>
</evidence>
<reference evidence="2 3" key="1">
    <citation type="submission" date="2024-09" db="EMBL/GenBank/DDBJ databases">
        <authorList>
            <person name="Sun Q."/>
            <person name="Mori K."/>
        </authorList>
    </citation>
    <scope>NUCLEOTIDE SEQUENCE [LARGE SCALE GENOMIC DNA]</scope>
    <source>
        <strain evidence="2 3">JCM 13519</strain>
    </source>
</reference>
<comment type="caution">
    <text evidence="2">The sequence shown here is derived from an EMBL/GenBank/DDBJ whole genome shotgun (WGS) entry which is preliminary data.</text>
</comment>